<accession>A0ACC2UR97</accession>
<dbReference type="EMBL" id="QTSX02000035">
    <property type="protein sequence ID" value="KAJ9089650.1"/>
    <property type="molecule type" value="Genomic_DNA"/>
</dbReference>
<dbReference type="Proteomes" id="UP001165960">
    <property type="component" value="Unassembled WGS sequence"/>
</dbReference>
<name>A0ACC2UR97_9FUNG</name>
<comment type="caution">
    <text evidence="1">The sequence shown here is derived from an EMBL/GenBank/DDBJ whole genome shotgun (WGS) entry which is preliminary data.</text>
</comment>
<evidence type="ECO:0000313" key="1">
    <source>
        <dbReference type="EMBL" id="KAJ9089650.1"/>
    </source>
</evidence>
<protein>
    <submittedName>
        <fullName evidence="1">Uncharacterized protein</fullName>
    </submittedName>
</protein>
<reference evidence="1" key="1">
    <citation type="submission" date="2022-04" db="EMBL/GenBank/DDBJ databases">
        <title>Genome of the entomopathogenic fungus Entomophthora muscae.</title>
        <authorList>
            <person name="Elya C."/>
            <person name="Lovett B.R."/>
            <person name="Lee E."/>
            <person name="Macias A.M."/>
            <person name="Hajek A.E."/>
            <person name="De Bivort B.L."/>
            <person name="Kasson M.T."/>
            <person name="De Fine Licht H.H."/>
            <person name="Stajich J.E."/>
        </authorList>
    </citation>
    <scope>NUCLEOTIDE SEQUENCE</scope>
    <source>
        <strain evidence="1">Berkeley</strain>
    </source>
</reference>
<organism evidence="1 2">
    <name type="scientific">Entomophthora muscae</name>
    <dbReference type="NCBI Taxonomy" id="34485"/>
    <lineage>
        <taxon>Eukaryota</taxon>
        <taxon>Fungi</taxon>
        <taxon>Fungi incertae sedis</taxon>
        <taxon>Zoopagomycota</taxon>
        <taxon>Entomophthoromycotina</taxon>
        <taxon>Entomophthoromycetes</taxon>
        <taxon>Entomophthorales</taxon>
        <taxon>Entomophthoraceae</taxon>
        <taxon>Entomophthora</taxon>
    </lineage>
</organism>
<gene>
    <name evidence="1" type="ORF">DSO57_1010600</name>
</gene>
<evidence type="ECO:0000313" key="2">
    <source>
        <dbReference type="Proteomes" id="UP001165960"/>
    </source>
</evidence>
<sequence length="101" mass="11087">MTSRNRHYRRTPTTALHTFSSSVEAVGWEYSLVHVSDLFKAAAITGSNIESLTCTVDASEERTPDVRDHAALLLLKMVSWGQGMAYSVISPEEGEGMQALD</sequence>
<proteinExistence type="predicted"/>
<keyword evidence="2" id="KW-1185">Reference proteome</keyword>